<protein>
    <submittedName>
        <fullName evidence="2">Uncharacterized protein</fullName>
    </submittedName>
</protein>
<dbReference type="AlphaFoldDB" id="A0A5C3LEG5"/>
<evidence type="ECO:0000256" key="1">
    <source>
        <dbReference type="SAM" id="MobiDB-lite"/>
    </source>
</evidence>
<evidence type="ECO:0000313" key="2">
    <source>
        <dbReference type="EMBL" id="TFK30336.1"/>
    </source>
</evidence>
<dbReference type="Proteomes" id="UP000307440">
    <property type="component" value="Unassembled WGS sequence"/>
</dbReference>
<feature type="region of interest" description="Disordered" evidence="1">
    <location>
        <begin position="1"/>
        <end position="21"/>
    </location>
</feature>
<keyword evidence="3" id="KW-1185">Reference proteome</keyword>
<evidence type="ECO:0000313" key="3">
    <source>
        <dbReference type="Proteomes" id="UP000307440"/>
    </source>
</evidence>
<dbReference type="OrthoDB" id="3227562at2759"/>
<dbReference type="STRING" id="230819.A0A5C3LEG5"/>
<gene>
    <name evidence="2" type="ORF">FA15DRAFT_662279</name>
</gene>
<dbReference type="EMBL" id="ML210146">
    <property type="protein sequence ID" value="TFK30336.1"/>
    <property type="molecule type" value="Genomic_DNA"/>
</dbReference>
<accession>A0A5C3LEG5</accession>
<sequence>MAESMDVDVGQTTNVQPETISQPLDGTKSLLDALAAVSTTSLRDNFREILVKVHIRRPEKDSWMYLGRGIVTQEVNGHSSRVVVRAQSSGKIITQFDEASDLQAEKRGNFVVIGLVDGSRVVSWSLNAQNTSETLRLLASIELACYRCKQAIVDPRIHVKARRRIDRIIKDDRRRRHRRRKDQDAMVDAFARQTLTVDNGLDQGPPVGGAQSS</sequence>
<reference evidence="2 3" key="1">
    <citation type="journal article" date="2019" name="Nat. Ecol. Evol.">
        <title>Megaphylogeny resolves global patterns of mushroom evolution.</title>
        <authorList>
            <person name="Varga T."/>
            <person name="Krizsan K."/>
            <person name="Foldi C."/>
            <person name="Dima B."/>
            <person name="Sanchez-Garcia M."/>
            <person name="Sanchez-Ramirez S."/>
            <person name="Szollosi G.J."/>
            <person name="Szarkandi J.G."/>
            <person name="Papp V."/>
            <person name="Albert L."/>
            <person name="Andreopoulos W."/>
            <person name="Angelini C."/>
            <person name="Antonin V."/>
            <person name="Barry K.W."/>
            <person name="Bougher N.L."/>
            <person name="Buchanan P."/>
            <person name="Buyck B."/>
            <person name="Bense V."/>
            <person name="Catcheside P."/>
            <person name="Chovatia M."/>
            <person name="Cooper J."/>
            <person name="Damon W."/>
            <person name="Desjardin D."/>
            <person name="Finy P."/>
            <person name="Geml J."/>
            <person name="Haridas S."/>
            <person name="Hughes K."/>
            <person name="Justo A."/>
            <person name="Karasinski D."/>
            <person name="Kautmanova I."/>
            <person name="Kiss B."/>
            <person name="Kocsube S."/>
            <person name="Kotiranta H."/>
            <person name="LaButti K.M."/>
            <person name="Lechner B.E."/>
            <person name="Liimatainen K."/>
            <person name="Lipzen A."/>
            <person name="Lukacs Z."/>
            <person name="Mihaltcheva S."/>
            <person name="Morgado L.N."/>
            <person name="Niskanen T."/>
            <person name="Noordeloos M.E."/>
            <person name="Ohm R.A."/>
            <person name="Ortiz-Santana B."/>
            <person name="Ovrebo C."/>
            <person name="Racz N."/>
            <person name="Riley R."/>
            <person name="Savchenko A."/>
            <person name="Shiryaev A."/>
            <person name="Soop K."/>
            <person name="Spirin V."/>
            <person name="Szebenyi C."/>
            <person name="Tomsovsky M."/>
            <person name="Tulloss R.E."/>
            <person name="Uehling J."/>
            <person name="Grigoriev I.V."/>
            <person name="Vagvolgyi C."/>
            <person name="Papp T."/>
            <person name="Martin F.M."/>
            <person name="Miettinen O."/>
            <person name="Hibbett D.S."/>
            <person name="Nagy L.G."/>
        </authorList>
    </citation>
    <scope>NUCLEOTIDE SEQUENCE [LARGE SCALE GENOMIC DNA]</scope>
    <source>
        <strain evidence="2 3">CBS 121175</strain>
    </source>
</reference>
<proteinExistence type="predicted"/>
<feature type="compositionally biased region" description="Polar residues" evidence="1">
    <location>
        <begin position="10"/>
        <end position="21"/>
    </location>
</feature>
<name>A0A5C3LEG5_COPMA</name>
<organism evidence="2 3">
    <name type="scientific">Coprinopsis marcescibilis</name>
    <name type="common">Agaric fungus</name>
    <name type="synonym">Psathyrella marcescibilis</name>
    <dbReference type="NCBI Taxonomy" id="230819"/>
    <lineage>
        <taxon>Eukaryota</taxon>
        <taxon>Fungi</taxon>
        <taxon>Dikarya</taxon>
        <taxon>Basidiomycota</taxon>
        <taxon>Agaricomycotina</taxon>
        <taxon>Agaricomycetes</taxon>
        <taxon>Agaricomycetidae</taxon>
        <taxon>Agaricales</taxon>
        <taxon>Agaricineae</taxon>
        <taxon>Psathyrellaceae</taxon>
        <taxon>Coprinopsis</taxon>
    </lineage>
</organism>